<dbReference type="InterPro" id="IPR036179">
    <property type="entry name" value="Ig-like_dom_sf"/>
</dbReference>
<evidence type="ECO:0000259" key="4">
    <source>
        <dbReference type="Pfam" id="PF07686"/>
    </source>
</evidence>
<dbReference type="GeneTree" id="ENSGT00970000193486"/>
<evidence type="ECO:0000313" key="6">
    <source>
        <dbReference type="Proteomes" id="UP000264800"/>
    </source>
</evidence>
<keyword evidence="3" id="KW-0472">Membrane</keyword>
<dbReference type="InterPro" id="IPR050671">
    <property type="entry name" value="CD300_family_receptors"/>
</dbReference>
<dbReference type="Ensembl" id="ENSKMAT00000001975.1">
    <property type="protein sequence ID" value="ENSKMAP00000001929.1"/>
    <property type="gene ID" value="ENSKMAG00000001502.1"/>
</dbReference>
<reference evidence="5" key="2">
    <citation type="submission" date="2025-09" db="UniProtKB">
        <authorList>
            <consortium name="Ensembl"/>
        </authorList>
    </citation>
    <scope>IDENTIFICATION</scope>
</reference>
<keyword evidence="2" id="KW-0812">Transmembrane</keyword>
<dbReference type="SUPFAM" id="SSF48726">
    <property type="entry name" value="Immunoglobulin"/>
    <property type="match status" value="1"/>
</dbReference>
<dbReference type="GO" id="GO:0005886">
    <property type="term" value="C:plasma membrane"/>
    <property type="evidence" value="ECO:0007669"/>
    <property type="project" value="TreeGrafter"/>
</dbReference>
<evidence type="ECO:0000256" key="2">
    <source>
        <dbReference type="ARBA" id="ARBA00022692"/>
    </source>
</evidence>
<evidence type="ECO:0000313" key="5">
    <source>
        <dbReference type="Ensembl" id="ENSKMAP00000001929.1"/>
    </source>
</evidence>
<dbReference type="PANTHER" id="PTHR11860:SF118">
    <property type="entry name" value="CMRF35-LIKE MOLECULE 3-RELATED"/>
    <property type="match status" value="1"/>
</dbReference>
<dbReference type="GO" id="GO:0004888">
    <property type="term" value="F:transmembrane signaling receptor activity"/>
    <property type="evidence" value="ECO:0007669"/>
    <property type="project" value="TreeGrafter"/>
</dbReference>
<dbReference type="InterPro" id="IPR013783">
    <property type="entry name" value="Ig-like_fold"/>
</dbReference>
<name>A0A3Q2ZUE9_KRYMA</name>
<evidence type="ECO:0000256" key="1">
    <source>
        <dbReference type="ARBA" id="ARBA00004370"/>
    </source>
</evidence>
<organism evidence="5 6">
    <name type="scientific">Kryptolebias marmoratus</name>
    <name type="common">Mangrove killifish</name>
    <name type="synonym">Rivulus marmoratus</name>
    <dbReference type="NCBI Taxonomy" id="37003"/>
    <lineage>
        <taxon>Eukaryota</taxon>
        <taxon>Metazoa</taxon>
        <taxon>Chordata</taxon>
        <taxon>Craniata</taxon>
        <taxon>Vertebrata</taxon>
        <taxon>Euteleostomi</taxon>
        <taxon>Actinopterygii</taxon>
        <taxon>Neopterygii</taxon>
        <taxon>Teleostei</taxon>
        <taxon>Neoteleostei</taxon>
        <taxon>Acanthomorphata</taxon>
        <taxon>Ovalentaria</taxon>
        <taxon>Atherinomorphae</taxon>
        <taxon>Cyprinodontiformes</taxon>
        <taxon>Rivulidae</taxon>
        <taxon>Kryptolebias</taxon>
    </lineage>
</organism>
<evidence type="ECO:0000256" key="3">
    <source>
        <dbReference type="ARBA" id="ARBA00023136"/>
    </source>
</evidence>
<reference evidence="5" key="1">
    <citation type="submission" date="2025-08" db="UniProtKB">
        <authorList>
            <consortium name="Ensembl"/>
        </authorList>
    </citation>
    <scope>IDENTIFICATION</scope>
</reference>
<dbReference type="InterPro" id="IPR013106">
    <property type="entry name" value="Ig_V-set"/>
</dbReference>
<dbReference type="Gene3D" id="2.60.40.10">
    <property type="entry name" value="Immunoglobulins"/>
    <property type="match status" value="1"/>
</dbReference>
<dbReference type="AlphaFoldDB" id="A0A3Q2ZUE9"/>
<keyword evidence="6" id="KW-1185">Reference proteome</keyword>
<accession>A0A3Q2ZUE9</accession>
<sequence length="142" mass="15479">MSGSNTAGSDEETRINDVRKQKAAALSCWTCAAGVIQVFGYEGGGEGSVSIRCLYESKYQKQLKYICRGNQPSTCLQQALITSNNRQNGRFTLSHDQKSETFTVTNLNLTLKDSGSYLCGVQTDTGLDVFSAFKLEVKGQKS</sequence>
<dbReference type="Pfam" id="PF07686">
    <property type="entry name" value="V-set"/>
    <property type="match status" value="1"/>
</dbReference>
<dbReference type="Proteomes" id="UP000264800">
    <property type="component" value="Unplaced"/>
</dbReference>
<dbReference type="PANTHER" id="PTHR11860">
    <property type="entry name" value="POLYMERIC-IMMUNOGLOBULIN RECEPTOR"/>
    <property type="match status" value="1"/>
</dbReference>
<feature type="domain" description="Immunoglobulin V-set" evidence="4">
    <location>
        <begin position="46"/>
        <end position="137"/>
    </location>
</feature>
<dbReference type="STRING" id="37003.ENSKMAP00000001929"/>
<dbReference type="OMA" id="SDCANAE"/>
<proteinExistence type="predicted"/>
<comment type="subcellular location">
    <subcellularLocation>
        <location evidence="1">Membrane</location>
    </subcellularLocation>
</comment>
<protein>
    <recommendedName>
        <fullName evidence="4">Immunoglobulin V-set domain-containing protein</fullName>
    </recommendedName>
</protein>